<feature type="domain" description="Inosine/uridine-preferring nucleoside hydrolase" evidence="3">
    <location>
        <begin position="1"/>
        <end position="279"/>
    </location>
</feature>
<accession>A0A381UXC7</accession>
<evidence type="ECO:0000313" key="4">
    <source>
        <dbReference type="EMBL" id="SVA32789.1"/>
    </source>
</evidence>
<dbReference type="Pfam" id="PF01156">
    <property type="entry name" value="IU_nuc_hydro"/>
    <property type="match status" value="1"/>
</dbReference>
<reference evidence="4" key="1">
    <citation type="submission" date="2018-05" db="EMBL/GenBank/DDBJ databases">
        <authorList>
            <person name="Lanie J.A."/>
            <person name="Ng W.-L."/>
            <person name="Kazmierczak K.M."/>
            <person name="Andrzejewski T.M."/>
            <person name="Davidsen T.M."/>
            <person name="Wayne K.J."/>
            <person name="Tettelin H."/>
            <person name="Glass J.I."/>
            <person name="Rusch D."/>
            <person name="Podicherti R."/>
            <person name="Tsui H.-C.T."/>
            <person name="Winkler M.E."/>
        </authorList>
    </citation>
    <scope>NUCLEOTIDE SEQUENCE</scope>
</reference>
<evidence type="ECO:0000259" key="3">
    <source>
        <dbReference type="Pfam" id="PF01156"/>
    </source>
</evidence>
<dbReference type="EMBL" id="UINC01007343">
    <property type="protein sequence ID" value="SVA32789.1"/>
    <property type="molecule type" value="Genomic_DNA"/>
</dbReference>
<dbReference type="GO" id="GO:0005829">
    <property type="term" value="C:cytosol"/>
    <property type="evidence" value="ECO:0007669"/>
    <property type="project" value="TreeGrafter"/>
</dbReference>
<dbReference type="InterPro" id="IPR001910">
    <property type="entry name" value="Inosine/uridine_hydrolase_dom"/>
</dbReference>
<dbReference type="PANTHER" id="PTHR12304">
    <property type="entry name" value="INOSINE-URIDINE PREFERRING NUCLEOSIDE HYDROLASE"/>
    <property type="match status" value="1"/>
</dbReference>
<dbReference type="InterPro" id="IPR036452">
    <property type="entry name" value="Ribo_hydro-like"/>
</dbReference>
<dbReference type="SUPFAM" id="SSF53590">
    <property type="entry name" value="Nucleoside hydrolase"/>
    <property type="match status" value="1"/>
</dbReference>
<dbReference type="InterPro" id="IPR023186">
    <property type="entry name" value="IUNH"/>
</dbReference>
<organism evidence="4">
    <name type="scientific">marine metagenome</name>
    <dbReference type="NCBI Taxonomy" id="408172"/>
    <lineage>
        <taxon>unclassified sequences</taxon>
        <taxon>metagenomes</taxon>
        <taxon>ecological metagenomes</taxon>
    </lineage>
</organism>
<dbReference type="Gene3D" id="3.90.245.10">
    <property type="entry name" value="Ribonucleoside hydrolase-like"/>
    <property type="match status" value="1"/>
</dbReference>
<gene>
    <name evidence="4" type="ORF">METZ01_LOCUS85643</name>
</gene>
<keyword evidence="2" id="KW-0326">Glycosidase</keyword>
<keyword evidence="1" id="KW-0378">Hydrolase</keyword>
<dbReference type="GO" id="GO:0008477">
    <property type="term" value="F:purine nucleosidase activity"/>
    <property type="evidence" value="ECO:0007669"/>
    <property type="project" value="TreeGrafter"/>
</dbReference>
<proteinExistence type="predicted"/>
<evidence type="ECO:0000256" key="2">
    <source>
        <dbReference type="ARBA" id="ARBA00023295"/>
    </source>
</evidence>
<name>A0A381UXC7_9ZZZZ</name>
<dbReference type="PANTHER" id="PTHR12304:SF4">
    <property type="entry name" value="URIDINE NUCLEOSIDASE"/>
    <property type="match status" value="1"/>
</dbReference>
<dbReference type="GO" id="GO:0006152">
    <property type="term" value="P:purine nucleoside catabolic process"/>
    <property type="evidence" value="ECO:0007669"/>
    <property type="project" value="TreeGrafter"/>
</dbReference>
<dbReference type="AlphaFoldDB" id="A0A381UXC7"/>
<protein>
    <recommendedName>
        <fullName evidence="3">Inosine/uridine-preferring nucleoside hydrolase domain-containing protein</fullName>
    </recommendedName>
</protein>
<sequence>MAARDPSVDIRMVTVVAGNVPQNLAVRNAIVTLDLVDHATVPVHAGADQPLLRPLETAQMVHGEDGMGGADLPAPSREPEPENAVDALLRVATEEPNRHTLVTLGPLTNIASALAEDPDFLSRFVHTYLMAGSPDGVGNVNPVGEYNVWADPEAATAVFDAAGTKTMIGWNISRTYAVMTPPETERLRSCGRLGRFAVDINAEVDKFCRANGLEGMDFPDPVAMAVALDDSIVTEATEERLVVGLDGPTRGATLPDRRIRSETPNIRVVWRVDEAAFKDRLYTACSDN</sequence>
<evidence type="ECO:0000256" key="1">
    <source>
        <dbReference type="ARBA" id="ARBA00022801"/>
    </source>
</evidence>